<dbReference type="InterPro" id="IPR005881">
    <property type="entry name" value="Ser_O-AcTrfase"/>
</dbReference>
<dbReference type="SUPFAM" id="SSF51161">
    <property type="entry name" value="Trimeric LpxA-like enzymes"/>
    <property type="match status" value="1"/>
</dbReference>
<evidence type="ECO:0000256" key="6">
    <source>
        <dbReference type="ARBA" id="ARBA00022490"/>
    </source>
</evidence>
<accession>A0A7I8BI45</accession>
<dbReference type="FunFam" id="1.10.3130.10:FF:000003">
    <property type="entry name" value="Serine acetyltransferase"/>
    <property type="match status" value="1"/>
</dbReference>
<evidence type="ECO:0000256" key="1">
    <source>
        <dbReference type="ARBA" id="ARBA00004496"/>
    </source>
</evidence>
<evidence type="ECO:0000256" key="5">
    <source>
        <dbReference type="ARBA" id="ARBA00018522"/>
    </source>
</evidence>
<keyword evidence="8 13" id="KW-0808">Transferase</keyword>
<name>A0A7I8BI45_9BURK</name>
<keyword evidence="7" id="KW-0028">Amino-acid biosynthesis</keyword>
<protein>
    <recommendedName>
        <fullName evidence="5">Serine acetyltransferase</fullName>
        <ecNumber evidence="4">2.3.1.30</ecNumber>
    </recommendedName>
</protein>
<dbReference type="InterPro" id="IPR042122">
    <property type="entry name" value="Ser_AcTrfase_N_sf"/>
</dbReference>
<sequence length="305" mass="32129">MRMRADVTAHANVQAPAVRSPRQCAAAIHPYDSLIAMFTRLREDIATIRERDPAARSAWEVLTCYPGLHALIFHRFAHACWRANRRWIARFASQFGRFMTGIEIHPGATIGRRVFIDHGMGVVIGETAEIGDDCTIYQGVTLGGTSLTRGAKRHPTLERGVIVGAGAKVLGGFTIGADAKIGSNAVVVKPVPAGGTAVGNPARVIMPATASVPAASAPAGVDGKTTARPGFCAYGITPNADDPVSLAIHGLVNHASTQSQRIDEVVAALERLGASLEALHGADAALLDLRRLSAQIEGKVEVTAR</sequence>
<keyword evidence="14" id="KW-1185">Reference proteome</keyword>
<evidence type="ECO:0000256" key="2">
    <source>
        <dbReference type="ARBA" id="ARBA00004876"/>
    </source>
</evidence>
<dbReference type="InterPro" id="IPR045304">
    <property type="entry name" value="LbH_SAT"/>
</dbReference>
<proteinExistence type="inferred from homology"/>
<evidence type="ECO:0000313" key="14">
    <source>
        <dbReference type="Proteomes" id="UP000510888"/>
    </source>
</evidence>
<comment type="pathway">
    <text evidence="2">Amino-acid biosynthesis; L-cysteine biosynthesis; L-cysteine from L-serine: step 1/2.</text>
</comment>
<keyword evidence="9" id="KW-0677">Repeat</keyword>
<dbReference type="EMBL" id="AP023174">
    <property type="protein sequence ID" value="BCF88145.1"/>
    <property type="molecule type" value="Genomic_DNA"/>
</dbReference>
<keyword evidence="6" id="KW-0963">Cytoplasm</keyword>
<dbReference type="InterPro" id="IPR001451">
    <property type="entry name" value="Hexapep"/>
</dbReference>
<evidence type="ECO:0000256" key="10">
    <source>
        <dbReference type="ARBA" id="ARBA00023192"/>
    </source>
</evidence>
<dbReference type="GO" id="GO:0006535">
    <property type="term" value="P:cysteine biosynthetic process from serine"/>
    <property type="evidence" value="ECO:0007669"/>
    <property type="project" value="InterPro"/>
</dbReference>
<dbReference type="CDD" id="cd03354">
    <property type="entry name" value="LbH_SAT"/>
    <property type="match status" value="1"/>
</dbReference>
<evidence type="ECO:0000313" key="13">
    <source>
        <dbReference type="EMBL" id="BCF88145.1"/>
    </source>
</evidence>
<dbReference type="InterPro" id="IPR011004">
    <property type="entry name" value="Trimer_LpxA-like_sf"/>
</dbReference>
<comment type="similarity">
    <text evidence="3">Belongs to the transferase hexapeptide repeat family.</text>
</comment>
<evidence type="ECO:0000256" key="12">
    <source>
        <dbReference type="ARBA" id="ARBA00049486"/>
    </source>
</evidence>
<dbReference type="NCBIfam" id="NF041874">
    <property type="entry name" value="EPS_EpsC"/>
    <property type="match status" value="1"/>
</dbReference>
<organism evidence="13 14">
    <name type="scientific">Paraburkholderia largidicola</name>
    <dbReference type="NCBI Taxonomy" id="3014751"/>
    <lineage>
        <taxon>Bacteria</taxon>
        <taxon>Pseudomonadati</taxon>
        <taxon>Pseudomonadota</taxon>
        <taxon>Betaproteobacteria</taxon>
        <taxon>Burkholderiales</taxon>
        <taxon>Burkholderiaceae</taxon>
        <taxon>Paraburkholderia</taxon>
    </lineage>
</organism>
<dbReference type="KEGG" id="plad:PPGU16_12120"/>
<evidence type="ECO:0000256" key="4">
    <source>
        <dbReference type="ARBA" id="ARBA00013266"/>
    </source>
</evidence>
<evidence type="ECO:0000256" key="7">
    <source>
        <dbReference type="ARBA" id="ARBA00022605"/>
    </source>
</evidence>
<reference evidence="13 14" key="1">
    <citation type="journal article" date="2020" name="Genes (Basel)">
        <title>Genomic Comparison of Insect Gut Symbionts from Divergent Burkholderia Subclades.</title>
        <authorList>
            <person name="Takeshita K."/>
            <person name="Kikuchi Y."/>
        </authorList>
    </citation>
    <scope>NUCLEOTIDE SEQUENCE [LARGE SCALE GENOMIC DNA]</scope>
    <source>
        <strain evidence="13 14">PGU16</strain>
    </source>
</reference>
<comment type="subcellular location">
    <subcellularLocation>
        <location evidence="1">Cytoplasm</location>
    </subcellularLocation>
</comment>
<dbReference type="Pfam" id="PF00132">
    <property type="entry name" value="Hexapep"/>
    <property type="match status" value="1"/>
</dbReference>
<evidence type="ECO:0000256" key="11">
    <source>
        <dbReference type="ARBA" id="ARBA00023315"/>
    </source>
</evidence>
<dbReference type="AlphaFoldDB" id="A0A7I8BI45"/>
<gene>
    <name evidence="13" type="primary">cysE</name>
    <name evidence="13" type="ORF">PPGU16_12120</name>
</gene>
<dbReference type="NCBIfam" id="TIGR01172">
    <property type="entry name" value="cysE"/>
    <property type="match status" value="1"/>
</dbReference>
<dbReference type="PANTHER" id="PTHR42811">
    <property type="entry name" value="SERINE ACETYLTRANSFERASE"/>
    <property type="match status" value="1"/>
</dbReference>
<dbReference type="Proteomes" id="UP000510888">
    <property type="component" value="Chromosome 1"/>
</dbReference>
<dbReference type="InterPro" id="IPR053376">
    <property type="entry name" value="Serine_acetyltransferase"/>
</dbReference>
<dbReference type="EC" id="2.3.1.30" evidence="4"/>
<evidence type="ECO:0000256" key="3">
    <source>
        <dbReference type="ARBA" id="ARBA00007274"/>
    </source>
</evidence>
<dbReference type="FunFam" id="2.160.10.10:FF:000007">
    <property type="entry name" value="Serine acetyltransferase"/>
    <property type="match status" value="1"/>
</dbReference>
<evidence type="ECO:0000256" key="8">
    <source>
        <dbReference type="ARBA" id="ARBA00022679"/>
    </source>
</evidence>
<keyword evidence="11" id="KW-0012">Acyltransferase</keyword>
<evidence type="ECO:0000256" key="9">
    <source>
        <dbReference type="ARBA" id="ARBA00022737"/>
    </source>
</evidence>
<dbReference type="GO" id="GO:0009001">
    <property type="term" value="F:serine O-acetyltransferase activity"/>
    <property type="evidence" value="ECO:0007669"/>
    <property type="project" value="UniProtKB-EC"/>
</dbReference>
<dbReference type="Gene3D" id="2.160.10.10">
    <property type="entry name" value="Hexapeptide repeat proteins"/>
    <property type="match status" value="1"/>
</dbReference>
<keyword evidence="10" id="KW-0198">Cysteine biosynthesis</keyword>
<comment type="catalytic activity">
    <reaction evidence="12">
        <text>L-serine + acetyl-CoA = O-acetyl-L-serine + CoA</text>
        <dbReference type="Rhea" id="RHEA:24560"/>
        <dbReference type="ChEBI" id="CHEBI:33384"/>
        <dbReference type="ChEBI" id="CHEBI:57287"/>
        <dbReference type="ChEBI" id="CHEBI:57288"/>
        <dbReference type="ChEBI" id="CHEBI:58340"/>
        <dbReference type="EC" id="2.3.1.30"/>
    </reaction>
</comment>
<dbReference type="Gene3D" id="1.10.3130.10">
    <property type="entry name" value="serine acetyltransferase, domain 1"/>
    <property type="match status" value="1"/>
</dbReference>
<dbReference type="GO" id="GO:0005737">
    <property type="term" value="C:cytoplasm"/>
    <property type="evidence" value="ECO:0007669"/>
    <property type="project" value="UniProtKB-SubCell"/>
</dbReference>